<evidence type="ECO:0000313" key="4">
    <source>
        <dbReference type="EMBL" id="TDC77074.1"/>
    </source>
</evidence>
<organism evidence="4 5">
    <name type="scientific">Streptomyces hainanensis</name>
    <dbReference type="NCBI Taxonomy" id="402648"/>
    <lineage>
        <taxon>Bacteria</taxon>
        <taxon>Bacillati</taxon>
        <taxon>Actinomycetota</taxon>
        <taxon>Actinomycetes</taxon>
        <taxon>Kitasatosporales</taxon>
        <taxon>Streptomycetaceae</taxon>
        <taxon>Streptomyces</taxon>
    </lineage>
</organism>
<dbReference type="InterPro" id="IPR020843">
    <property type="entry name" value="ER"/>
</dbReference>
<dbReference type="Gene3D" id="3.40.50.720">
    <property type="entry name" value="NAD(P)-binding Rossmann-like Domain"/>
    <property type="match status" value="1"/>
</dbReference>
<dbReference type="OrthoDB" id="5195079at2"/>
<gene>
    <name evidence="4" type="ORF">E1283_08260</name>
</gene>
<dbReference type="Gene3D" id="3.90.180.10">
    <property type="entry name" value="Medium-chain alcohol dehydrogenases, catalytic domain"/>
    <property type="match status" value="1"/>
</dbReference>
<protein>
    <submittedName>
        <fullName evidence="4">NADPH:quinone reductase</fullName>
    </submittedName>
</protein>
<keyword evidence="2" id="KW-0560">Oxidoreductase</keyword>
<dbReference type="GO" id="GO:0070402">
    <property type="term" value="F:NADPH binding"/>
    <property type="evidence" value="ECO:0007669"/>
    <property type="project" value="TreeGrafter"/>
</dbReference>
<dbReference type="InterPro" id="IPR011032">
    <property type="entry name" value="GroES-like_sf"/>
</dbReference>
<evidence type="ECO:0000259" key="3">
    <source>
        <dbReference type="SMART" id="SM00829"/>
    </source>
</evidence>
<dbReference type="SUPFAM" id="SSF51735">
    <property type="entry name" value="NAD(P)-binding Rossmann-fold domains"/>
    <property type="match status" value="1"/>
</dbReference>
<dbReference type="InterPro" id="IPR036291">
    <property type="entry name" value="NAD(P)-bd_dom_sf"/>
</dbReference>
<dbReference type="SUPFAM" id="SSF50129">
    <property type="entry name" value="GroES-like"/>
    <property type="match status" value="1"/>
</dbReference>
<proteinExistence type="predicted"/>
<comment type="caution">
    <text evidence="4">The sequence shown here is derived from an EMBL/GenBank/DDBJ whole genome shotgun (WGS) entry which is preliminary data.</text>
</comment>
<dbReference type="AlphaFoldDB" id="A0A4R4TML1"/>
<sequence length="316" mass="32013">MRVAQVTRFGGPEVIEAAELPDPVPGPGEVVIRVAAADTIFVETQIRAGWNADMWGVVPPYVPGGAVVGVVAAIGAGVDPSWTDRAVAAHIRSGGSYAEQALAPADALIALPEGLDAETAAALMHDGPTALGLFGNAEVRAGQSVLILPAAGGASSLLVQLAKAAGAHVTGAARGERKLDAVRELGADVVVDYAEPGWLDGLRADVIFEGVGGELGASVLPAAADGAAVVSYGAPSGGFSVHDPAELERRGIRLSGIEQVQFAPDVLKEITARALTEAAAGRIRPLIAQRLPLESAAEAHAAIESRSVVGKILLVP</sequence>
<dbReference type="RefSeq" id="WP_132817257.1">
    <property type="nucleotide sequence ID" value="NZ_SMKI01000062.1"/>
</dbReference>
<evidence type="ECO:0000256" key="2">
    <source>
        <dbReference type="ARBA" id="ARBA00023002"/>
    </source>
</evidence>
<keyword evidence="1" id="KW-0521">NADP</keyword>
<keyword evidence="5" id="KW-1185">Reference proteome</keyword>
<dbReference type="PANTHER" id="PTHR48106">
    <property type="entry name" value="QUINONE OXIDOREDUCTASE PIG3-RELATED"/>
    <property type="match status" value="1"/>
</dbReference>
<accession>A0A4R4TML1</accession>
<evidence type="ECO:0000313" key="5">
    <source>
        <dbReference type="Proteomes" id="UP000295345"/>
    </source>
</evidence>
<dbReference type="GO" id="GO:0016651">
    <property type="term" value="F:oxidoreductase activity, acting on NAD(P)H"/>
    <property type="evidence" value="ECO:0007669"/>
    <property type="project" value="TreeGrafter"/>
</dbReference>
<dbReference type="InterPro" id="IPR013154">
    <property type="entry name" value="ADH-like_N"/>
</dbReference>
<dbReference type="Proteomes" id="UP000295345">
    <property type="component" value="Unassembled WGS sequence"/>
</dbReference>
<dbReference type="Pfam" id="PF13602">
    <property type="entry name" value="ADH_zinc_N_2"/>
    <property type="match status" value="1"/>
</dbReference>
<dbReference type="EMBL" id="SMKI01000062">
    <property type="protein sequence ID" value="TDC77074.1"/>
    <property type="molecule type" value="Genomic_DNA"/>
</dbReference>
<evidence type="ECO:0000256" key="1">
    <source>
        <dbReference type="ARBA" id="ARBA00022857"/>
    </source>
</evidence>
<dbReference type="SMART" id="SM00829">
    <property type="entry name" value="PKS_ER"/>
    <property type="match status" value="1"/>
</dbReference>
<feature type="domain" description="Enoyl reductase (ER)" evidence="3">
    <location>
        <begin position="10"/>
        <end position="314"/>
    </location>
</feature>
<name>A0A4R4TML1_9ACTN</name>
<reference evidence="4 5" key="1">
    <citation type="submission" date="2019-03" db="EMBL/GenBank/DDBJ databases">
        <title>Draft genome sequences of novel Actinobacteria.</title>
        <authorList>
            <person name="Sahin N."/>
            <person name="Ay H."/>
            <person name="Saygin H."/>
        </authorList>
    </citation>
    <scope>NUCLEOTIDE SEQUENCE [LARGE SCALE GENOMIC DNA]</scope>
    <source>
        <strain evidence="4 5">DSM 41900</strain>
    </source>
</reference>
<dbReference type="Pfam" id="PF08240">
    <property type="entry name" value="ADH_N"/>
    <property type="match status" value="1"/>
</dbReference>